<dbReference type="PROSITE" id="PS50042">
    <property type="entry name" value="CNMP_BINDING_3"/>
    <property type="match status" value="1"/>
</dbReference>
<dbReference type="InterPro" id="IPR014710">
    <property type="entry name" value="RmlC-like_jellyroll"/>
</dbReference>
<protein>
    <submittedName>
        <fullName evidence="3">Crp/Fnr family transcriptional regulator</fullName>
    </submittedName>
</protein>
<dbReference type="Proteomes" id="UP000294796">
    <property type="component" value="Unassembled WGS sequence"/>
</dbReference>
<comment type="caution">
    <text evidence="3">The sequence shown here is derived from an EMBL/GenBank/DDBJ whole genome shotgun (WGS) entry which is preliminary data.</text>
</comment>
<dbReference type="AlphaFoldDB" id="A0A4R5U1F3"/>
<evidence type="ECO:0000313" key="3">
    <source>
        <dbReference type="EMBL" id="TDK27425.1"/>
    </source>
</evidence>
<reference evidence="3 4" key="1">
    <citation type="submission" date="2019-03" db="EMBL/GenBank/DDBJ databases">
        <title>Luteimonas zhaokaii sp.nov., isolated from the rectal contents of Plateau pika in Yushu, Qinghai Province, China.</title>
        <authorList>
            <person name="Zhang G."/>
        </authorList>
    </citation>
    <scope>NUCLEOTIDE SEQUENCE [LARGE SCALE GENOMIC DNA]</scope>
    <source>
        <strain evidence="3 4">B9</strain>
    </source>
</reference>
<organism evidence="3 4">
    <name type="scientific">Luteimonas aestuarii</name>
    <dbReference type="NCBI Taxonomy" id="453837"/>
    <lineage>
        <taxon>Bacteria</taxon>
        <taxon>Pseudomonadati</taxon>
        <taxon>Pseudomonadota</taxon>
        <taxon>Gammaproteobacteria</taxon>
        <taxon>Lysobacterales</taxon>
        <taxon>Lysobacteraceae</taxon>
        <taxon>Luteimonas</taxon>
    </lineage>
</organism>
<proteinExistence type="predicted"/>
<dbReference type="InterPro" id="IPR000595">
    <property type="entry name" value="cNMP-bd_dom"/>
</dbReference>
<dbReference type="InterPro" id="IPR018490">
    <property type="entry name" value="cNMP-bd_dom_sf"/>
</dbReference>
<dbReference type="Pfam" id="PF00027">
    <property type="entry name" value="cNMP_binding"/>
    <property type="match status" value="1"/>
</dbReference>
<name>A0A4R5U1F3_9GAMM</name>
<gene>
    <name evidence="3" type="ORF">E2F46_04345</name>
</gene>
<feature type="domain" description="Cyclic nucleotide-binding" evidence="2">
    <location>
        <begin position="17"/>
        <end position="112"/>
    </location>
</feature>
<evidence type="ECO:0000259" key="2">
    <source>
        <dbReference type="PROSITE" id="PS50042"/>
    </source>
</evidence>
<sequence>MAIGGEAFEALSSQLRRIAALPVAELDYLRQHAEPRRYEGGQALIEIGQPPRHCWFLTSGFLRFFHVTESGREYNKAFSRPGDIVMPLSAVVSGAPNTFVIAAIADVETLAFPVSILPVLYERHQAWERIGRVLAEQMAMRKEARERELLLDSALTRFHRFADRYPELVGWLPQRQIASYIGVTEPALSRLLRDWRAGGRR</sequence>
<comment type="subcellular location">
    <subcellularLocation>
        <location evidence="1">Cytoplasm</location>
    </subcellularLocation>
</comment>
<dbReference type="CDD" id="cd00038">
    <property type="entry name" value="CAP_ED"/>
    <property type="match status" value="1"/>
</dbReference>
<dbReference type="Gene3D" id="2.60.120.10">
    <property type="entry name" value="Jelly Rolls"/>
    <property type="match status" value="1"/>
</dbReference>
<dbReference type="SMART" id="SM00100">
    <property type="entry name" value="cNMP"/>
    <property type="match status" value="1"/>
</dbReference>
<evidence type="ECO:0000313" key="4">
    <source>
        <dbReference type="Proteomes" id="UP000294796"/>
    </source>
</evidence>
<dbReference type="GO" id="GO:0005737">
    <property type="term" value="C:cytoplasm"/>
    <property type="evidence" value="ECO:0007669"/>
    <property type="project" value="UniProtKB-SubCell"/>
</dbReference>
<dbReference type="RefSeq" id="WP_133320844.1">
    <property type="nucleotide sequence ID" value="NZ_SMTF01000002.1"/>
</dbReference>
<keyword evidence="4" id="KW-1185">Reference proteome</keyword>
<accession>A0A4R5U1F3</accession>
<dbReference type="SUPFAM" id="SSF51206">
    <property type="entry name" value="cAMP-binding domain-like"/>
    <property type="match status" value="1"/>
</dbReference>
<dbReference type="EMBL" id="SMTF01000002">
    <property type="protein sequence ID" value="TDK27425.1"/>
    <property type="molecule type" value="Genomic_DNA"/>
</dbReference>
<dbReference type="OrthoDB" id="9798104at2"/>
<evidence type="ECO:0000256" key="1">
    <source>
        <dbReference type="ARBA" id="ARBA00004496"/>
    </source>
</evidence>